<feature type="transmembrane region" description="Helical" evidence="1">
    <location>
        <begin position="22"/>
        <end position="44"/>
    </location>
</feature>
<feature type="transmembrane region" description="Helical" evidence="1">
    <location>
        <begin position="209"/>
        <end position="232"/>
    </location>
</feature>
<feature type="transmembrane region" description="Helical" evidence="1">
    <location>
        <begin position="56"/>
        <end position="77"/>
    </location>
</feature>
<feature type="transmembrane region" description="Helical" evidence="1">
    <location>
        <begin position="282"/>
        <end position="302"/>
    </location>
</feature>
<evidence type="ECO:0000313" key="3">
    <source>
        <dbReference type="Proteomes" id="UP001497453"/>
    </source>
</evidence>
<name>A0ABP1D8M6_9APHY</name>
<dbReference type="EMBL" id="OZ037946">
    <property type="protein sequence ID" value="CAL1703358.1"/>
    <property type="molecule type" value="Genomic_DNA"/>
</dbReference>
<feature type="transmembrane region" description="Helical" evidence="1">
    <location>
        <begin position="139"/>
        <end position="158"/>
    </location>
</feature>
<proteinExistence type="predicted"/>
<dbReference type="Proteomes" id="UP001497453">
    <property type="component" value="Chromosome 3"/>
</dbReference>
<sequence length="387" mass="42804">MVILDPMPTDAFTSWMGLLPEAFIKLTLLLPSLVSFYAALYLWLCRLPLGNLLEHLWSLLHMISVYLTLLPQGLIVLLGNGLRGKIVKYFFATLLISTLAITIHVAADIARVKVAFTTRSGDVDFANQYYGITSSSLNLLKMAGYVIITIVMDALIVFRTFVIWNRSWKIIIVPGVLLCADTAKSIWYICTLSLSGSVAPDGVDSPRLQLVSFFALIWGLNVICTGLIAFKIGRSQWVLNKFKASGDQRLRRAFSLIIESAAIYSLLLFVALILAIAGSNGLYIVFDMLPPMIGIIFLYVILRGSKNNQDTTNGAITTGNSTFTNISSIRHTPRLRTSIDLEYPSETHASSLSPASIHPIRAESVQVHVERTHRVRTLNSPISDSRV</sequence>
<protein>
    <submittedName>
        <fullName evidence="2">Uncharacterized protein</fullName>
    </submittedName>
</protein>
<feature type="transmembrane region" description="Helical" evidence="1">
    <location>
        <begin position="89"/>
        <end position="107"/>
    </location>
</feature>
<evidence type="ECO:0000256" key="1">
    <source>
        <dbReference type="SAM" id="Phobius"/>
    </source>
</evidence>
<keyword evidence="1" id="KW-0472">Membrane</keyword>
<reference evidence="3" key="1">
    <citation type="submission" date="2024-04" db="EMBL/GenBank/DDBJ databases">
        <authorList>
            <person name="Shaw F."/>
            <person name="Minotto A."/>
        </authorList>
    </citation>
    <scope>NUCLEOTIDE SEQUENCE [LARGE SCALE GENOMIC DNA]</scope>
</reference>
<keyword evidence="1" id="KW-1133">Transmembrane helix</keyword>
<feature type="transmembrane region" description="Helical" evidence="1">
    <location>
        <begin position="253"/>
        <end position="276"/>
    </location>
</feature>
<evidence type="ECO:0000313" key="2">
    <source>
        <dbReference type="EMBL" id="CAL1703358.1"/>
    </source>
</evidence>
<accession>A0ABP1D8M6</accession>
<organism evidence="2 3">
    <name type="scientific">Somion occarium</name>
    <dbReference type="NCBI Taxonomy" id="3059160"/>
    <lineage>
        <taxon>Eukaryota</taxon>
        <taxon>Fungi</taxon>
        <taxon>Dikarya</taxon>
        <taxon>Basidiomycota</taxon>
        <taxon>Agaricomycotina</taxon>
        <taxon>Agaricomycetes</taxon>
        <taxon>Polyporales</taxon>
        <taxon>Cerrenaceae</taxon>
        <taxon>Somion</taxon>
    </lineage>
</organism>
<gene>
    <name evidence="2" type="ORF">GFSPODELE1_LOCUS4535</name>
</gene>
<keyword evidence="3" id="KW-1185">Reference proteome</keyword>
<keyword evidence="1" id="KW-0812">Transmembrane</keyword>